<protein>
    <submittedName>
        <fullName evidence="1">Uncharacterized protein</fullName>
    </submittedName>
</protein>
<gene>
    <name evidence="1" type="ORF">BDU57DRAFT_515654</name>
</gene>
<dbReference type="EMBL" id="ML979135">
    <property type="protein sequence ID" value="KAF1915869.1"/>
    <property type="molecule type" value="Genomic_DNA"/>
</dbReference>
<organism evidence="1 2">
    <name type="scientific">Ampelomyces quisqualis</name>
    <name type="common">Powdery mildew agent</name>
    <dbReference type="NCBI Taxonomy" id="50730"/>
    <lineage>
        <taxon>Eukaryota</taxon>
        <taxon>Fungi</taxon>
        <taxon>Dikarya</taxon>
        <taxon>Ascomycota</taxon>
        <taxon>Pezizomycotina</taxon>
        <taxon>Dothideomycetes</taxon>
        <taxon>Pleosporomycetidae</taxon>
        <taxon>Pleosporales</taxon>
        <taxon>Pleosporineae</taxon>
        <taxon>Phaeosphaeriaceae</taxon>
        <taxon>Ampelomyces</taxon>
    </lineage>
</organism>
<dbReference type="AlphaFoldDB" id="A0A6A5QKC6"/>
<accession>A0A6A5QKC6</accession>
<proteinExistence type="predicted"/>
<keyword evidence="2" id="KW-1185">Reference proteome</keyword>
<evidence type="ECO:0000313" key="1">
    <source>
        <dbReference type="EMBL" id="KAF1915869.1"/>
    </source>
</evidence>
<name>A0A6A5QKC6_AMPQU</name>
<dbReference type="OrthoDB" id="3756103at2759"/>
<evidence type="ECO:0000313" key="2">
    <source>
        <dbReference type="Proteomes" id="UP000800096"/>
    </source>
</evidence>
<dbReference type="Proteomes" id="UP000800096">
    <property type="component" value="Unassembled WGS sequence"/>
</dbReference>
<sequence length="252" mass="29393">MAHSNSGLLKLPRELREIVWKYAMADQPKVFLLEPEMRPTPFFLPKSLPAIAFVRRSLFDEIFVVWIRARDFEFDFNITIPEWFAYWMDHVDEGRTWANIKSMSFTAALRVYEPSPFSYPFLWNAADFVQRAITFQHLTITISSLTIIHFDSQSGLFTHIKPIGELLTTLDLRNILLCKQLQSLTILCCPTWTENGCIEADDLGCRPQDLFGPLLDWFWAGFKEMGMTVEIQGKLQRRGKKFSSEPRWNWGT</sequence>
<reference evidence="1" key="1">
    <citation type="journal article" date="2020" name="Stud. Mycol.">
        <title>101 Dothideomycetes genomes: a test case for predicting lifestyles and emergence of pathogens.</title>
        <authorList>
            <person name="Haridas S."/>
            <person name="Albert R."/>
            <person name="Binder M."/>
            <person name="Bloem J."/>
            <person name="Labutti K."/>
            <person name="Salamov A."/>
            <person name="Andreopoulos B."/>
            <person name="Baker S."/>
            <person name="Barry K."/>
            <person name="Bills G."/>
            <person name="Bluhm B."/>
            <person name="Cannon C."/>
            <person name="Castanera R."/>
            <person name="Culley D."/>
            <person name="Daum C."/>
            <person name="Ezra D."/>
            <person name="Gonzalez J."/>
            <person name="Henrissat B."/>
            <person name="Kuo A."/>
            <person name="Liang C."/>
            <person name="Lipzen A."/>
            <person name="Lutzoni F."/>
            <person name="Magnuson J."/>
            <person name="Mondo S."/>
            <person name="Nolan M."/>
            <person name="Ohm R."/>
            <person name="Pangilinan J."/>
            <person name="Park H.-J."/>
            <person name="Ramirez L."/>
            <person name="Alfaro M."/>
            <person name="Sun H."/>
            <person name="Tritt A."/>
            <person name="Yoshinaga Y."/>
            <person name="Zwiers L.-H."/>
            <person name="Turgeon B."/>
            <person name="Goodwin S."/>
            <person name="Spatafora J."/>
            <person name="Crous P."/>
            <person name="Grigoriev I."/>
        </authorList>
    </citation>
    <scope>NUCLEOTIDE SEQUENCE</scope>
    <source>
        <strain evidence="1">HMLAC05119</strain>
    </source>
</reference>